<evidence type="ECO:0000313" key="2">
    <source>
        <dbReference type="EMBL" id="RKG31496.1"/>
    </source>
</evidence>
<dbReference type="OrthoDB" id="6679820at2"/>
<dbReference type="RefSeq" id="WP_120402461.1">
    <property type="nucleotide sequence ID" value="NZ_RAXV01000015.1"/>
</dbReference>
<protein>
    <recommendedName>
        <fullName evidence="4">Porin family protein</fullName>
    </recommendedName>
</protein>
<keyword evidence="1" id="KW-0732">Signal</keyword>
<dbReference type="Proteomes" id="UP000282388">
    <property type="component" value="Unassembled WGS sequence"/>
</dbReference>
<evidence type="ECO:0008006" key="4">
    <source>
        <dbReference type="Google" id="ProtNLM"/>
    </source>
</evidence>
<keyword evidence="3" id="KW-1185">Reference proteome</keyword>
<dbReference type="Gene3D" id="2.40.160.10">
    <property type="entry name" value="Porin"/>
    <property type="match status" value="1"/>
</dbReference>
<dbReference type="SUPFAM" id="SSF56925">
    <property type="entry name" value="OMPA-like"/>
    <property type="match status" value="1"/>
</dbReference>
<dbReference type="AlphaFoldDB" id="A0A3A8EDA4"/>
<feature type="chain" id="PRO_5017377060" description="Porin family protein" evidence="1">
    <location>
        <begin position="20"/>
        <end position="214"/>
    </location>
</feature>
<evidence type="ECO:0000256" key="1">
    <source>
        <dbReference type="SAM" id="SignalP"/>
    </source>
</evidence>
<organism evidence="2 3">
    <name type="scientific">Acinetobacter tianfuensis</name>
    <dbReference type="NCBI Taxonomy" id="2419603"/>
    <lineage>
        <taxon>Bacteria</taxon>
        <taxon>Pseudomonadati</taxon>
        <taxon>Pseudomonadota</taxon>
        <taxon>Gammaproteobacteria</taxon>
        <taxon>Moraxellales</taxon>
        <taxon>Moraxellaceae</taxon>
        <taxon>Acinetobacter</taxon>
    </lineage>
</organism>
<gene>
    <name evidence="2" type="ORF">D7V32_08510</name>
</gene>
<dbReference type="InterPro" id="IPR023614">
    <property type="entry name" value="Porin_dom_sf"/>
</dbReference>
<reference evidence="2 3" key="1">
    <citation type="submission" date="2018-09" db="EMBL/GenBank/DDBJ databases">
        <title>The draft genome of Acinetobacter spp. strains.</title>
        <authorList>
            <person name="Qin J."/>
            <person name="Feng Y."/>
            <person name="Zong Z."/>
        </authorList>
    </citation>
    <scope>NUCLEOTIDE SEQUENCE [LARGE SCALE GENOMIC DNA]</scope>
    <source>
        <strain evidence="2 3">WCHAc060012</strain>
    </source>
</reference>
<sequence>MKKTLAIATLSFISSLAFADKPLPIQYGSPAPLGVQNAQNNHEPQSISAPYLSNITFNAGYVGGMLDKEDVKLRLKGWELGATYFLNEKGGLFAKYEQQKDELKLKEFSLGGVYNFYDEKKVYINGTAGLGYSWVDGKDEDAELELEYLTIPVGLELGYKFTPNVAAYGGLGYKWMYNQDSEACLNGVCYDAGNLSELDVNGTTYRLGLRYSFR</sequence>
<dbReference type="EMBL" id="RAXV01000015">
    <property type="protein sequence ID" value="RKG31496.1"/>
    <property type="molecule type" value="Genomic_DNA"/>
</dbReference>
<proteinExistence type="predicted"/>
<evidence type="ECO:0000313" key="3">
    <source>
        <dbReference type="Proteomes" id="UP000282388"/>
    </source>
</evidence>
<comment type="caution">
    <text evidence="2">The sequence shown here is derived from an EMBL/GenBank/DDBJ whole genome shotgun (WGS) entry which is preliminary data.</text>
</comment>
<name>A0A3A8EDA4_9GAMM</name>
<accession>A0A3A8EDA4</accession>
<dbReference type="InterPro" id="IPR011250">
    <property type="entry name" value="OMP/PagP_B-barrel"/>
</dbReference>
<feature type="signal peptide" evidence="1">
    <location>
        <begin position="1"/>
        <end position="19"/>
    </location>
</feature>